<accession>A0AAD0K8P6</accession>
<dbReference type="Pfam" id="PF00583">
    <property type="entry name" value="Acetyltransf_1"/>
    <property type="match status" value="1"/>
</dbReference>
<reference evidence="4 5" key="1">
    <citation type="submission" date="2018-05" db="EMBL/GenBank/DDBJ databases">
        <title>Complete genome sequence of Gordonia terrae NRRL B-16283.</title>
        <authorList>
            <person name="Garlena R.A."/>
            <person name="Russell D.A."/>
            <person name="Hatfull G.F."/>
        </authorList>
    </citation>
    <scope>NUCLEOTIDE SEQUENCE [LARGE SCALE GENOMIC DNA]</scope>
    <source>
        <strain evidence="4 5">NRRL B-16283</strain>
    </source>
</reference>
<dbReference type="SUPFAM" id="SSF55729">
    <property type="entry name" value="Acyl-CoA N-acyltransferases (Nat)"/>
    <property type="match status" value="2"/>
</dbReference>
<dbReference type="PROSITE" id="PS51186">
    <property type="entry name" value="GNAT"/>
    <property type="match status" value="2"/>
</dbReference>
<keyword evidence="1" id="KW-0808">Transferase</keyword>
<feature type="domain" description="N-acetyltransferase" evidence="3">
    <location>
        <begin position="178"/>
        <end position="328"/>
    </location>
</feature>
<name>A0AAD0K8P6_9ACTN</name>
<dbReference type="Gene3D" id="3.40.630.30">
    <property type="match status" value="1"/>
</dbReference>
<dbReference type="Proteomes" id="UP000247118">
    <property type="component" value="Chromosome"/>
</dbReference>
<dbReference type="InterPro" id="IPR000182">
    <property type="entry name" value="GNAT_dom"/>
</dbReference>
<proteinExistence type="predicted"/>
<evidence type="ECO:0000256" key="2">
    <source>
        <dbReference type="ARBA" id="ARBA00023315"/>
    </source>
</evidence>
<dbReference type="GO" id="GO:0016747">
    <property type="term" value="F:acyltransferase activity, transferring groups other than amino-acyl groups"/>
    <property type="evidence" value="ECO:0007669"/>
    <property type="project" value="InterPro"/>
</dbReference>
<sequence>MITYEWRPELTGAELDEVLQLVQDAAEYDEEAGFSSIDADTVREVGGATGTVAHLPIKARRDLSPLDDVPLVIVAYLHLSVAADGVGTVSYVVHPDYRSRGITTLLVEEVGLDVVGEGGWERTGANALRCWAYATHPASGRLTRRFGIPAVSRQWTLARHLAGPFALPLDETEVADGVTLGDPRDHVADDPAIAQVVAAADLPERHHDRVTADLRRGGGTVIDARDENGVVLGFVWYTTEHRMHLELRTALVHALVLSEKARGLGLGATLLTAALARQRDAGIQVSQLRIDPDDAGAVRMCRLLAFEQEDVHSCYQVGTSTSPPPAFR</sequence>
<protein>
    <submittedName>
        <fullName evidence="4">GNAT family N-acetyltransferase</fullName>
    </submittedName>
</protein>
<dbReference type="GeneID" id="32689912"/>
<dbReference type="EMBL" id="CP029604">
    <property type="protein sequence ID" value="AWO85338.1"/>
    <property type="molecule type" value="Genomic_DNA"/>
</dbReference>
<dbReference type="PANTHER" id="PTHR43072">
    <property type="entry name" value="N-ACETYLTRANSFERASE"/>
    <property type="match status" value="1"/>
</dbReference>
<dbReference type="InterPro" id="IPR016181">
    <property type="entry name" value="Acyl_CoA_acyltransferase"/>
</dbReference>
<dbReference type="RefSeq" id="WP_004023596.1">
    <property type="nucleotide sequence ID" value="NZ_CABEIC010000002.1"/>
</dbReference>
<evidence type="ECO:0000313" key="5">
    <source>
        <dbReference type="Proteomes" id="UP000247118"/>
    </source>
</evidence>
<dbReference type="AlphaFoldDB" id="A0AAD0K8P6"/>
<evidence type="ECO:0000313" key="4">
    <source>
        <dbReference type="EMBL" id="AWO85338.1"/>
    </source>
</evidence>
<dbReference type="PANTHER" id="PTHR43072:SF23">
    <property type="entry name" value="UPF0039 PROTEIN C11D3.02C"/>
    <property type="match status" value="1"/>
</dbReference>
<dbReference type="KEGG" id="gta:BCM27_18905"/>
<gene>
    <name evidence="4" type="ORF">DLJ61_19100</name>
</gene>
<evidence type="ECO:0000256" key="1">
    <source>
        <dbReference type="ARBA" id="ARBA00022679"/>
    </source>
</evidence>
<feature type="domain" description="N-acetyltransferase" evidence="3">
    <location>
        <begin position="1"/>
        <end position="170"/>
    </location>
</feature>
<organism evidence="4 5">
    <name type="scientific">Gordonia terrae</name>
    <dbReference type="NCBI Taxonomy" id="2055"/>
    <lineage>
        <taxon>Bacteria</taxon>
        <taxon>Bacillati</taxon>
        <taxon>Actinomycetota</taxon>
        <taxon>Actinomycetes</taxon>
        <taxon>Mycobacteriales</taxon>
        <taxon>Gordoniaceae</taxon>
        <taxon>Gordonia</taxon>
    </lineage>
</organism>
<keyword evidence="2" id="KW-0012">Acyltransferase</keyword>
<evidence type="ECO:0000259" key="3">
    <source>
        <dbReference type="PROSITE" id="PS51186"/>
    </source>
</evidence>
<dbReference type="CDD" id="cd04301">
    <property type="entry name" value="NAT_SF"/>
    <property type="match status" value="1"/>
</dbReference>